<accession>A0A2Z6MD27</accession>
<feature type="domain" description="RNase H type-1" evidence="1">
    <location>
        <begin position="298"/>
        <end position="398"/>
    </location>
</feature>
<dbReference type="PANTHER" id="PTHR47723:SF23">
    <property type="entry name" value="REVERSE TRANSCRIPTASE-LIKE PROTEIN"/>
    <property type="match status" value="1"/>
</dbReference>
<organism evidence="3 4">
    <name type="scientific">Trifolium subterraneum</name>
    <name type="common">Subterranean clover</name>
    <dbReference type="NCBI Taxonomy" id="3900"/>
    <lineage>
        <taxon>Eukaryota</taxon>
        <taxon>Viridiplantae</taxon>
        <taxon>Streptophyta</taxon>
        <taxon>Embryophyta</taxon>
        <taxon>Tracheophyta</taxon>
        <taxon>Spermatophyta</taxon>
        <taxon>Magnoliopsida</taxon>
        <taxon>eudicotyledons</taxon>
        <taxon>Gunneridae</taxon>
        <taxon>Pentapetalae</taxon>
        <taxon>rosids</taxon>
        <taxon>fabids</taxon>
        <taxon>Fabales</taxon>
        <taxon>Fabaceae</taxon>
        <taxon>Papilionoideae</taxon>
        <taxon>50 kb inversion clade</taxon>
        <taxon>NPAAA clade</taxon>
        <taxon>Hologalegina</taxon>
        <taxon>IRL clade</taxon>
        <taxon>Trifolieae</taxon>
        <taxon>Trifolium</taxon>
    </lineage>
</organism>
<dbReference type="AlphaFoldDB" id="A0A2Z6MD27"/>
<name>A0A2Z6MD27_TRISU</name>
<dbReference type="PANTHER" id="PTHR47723">
    <property type="entry name" value="OS05G0353850 PROTEIN"/>
    <property type="match status" value="1"/>
</dbReference>
<dbReference type="InterPro" id="IPR026960">
    <property type="entry name" value="RVT-Znf"/>
</dbReference>
<dbReference type="Proteomes" id="UP000242715">
    <property type="component" value="Unassembled WGS sequence"/>
</dbReference>
<dbReference type="Pfam" id="PF13456">
    <property type="entry name" value="RVT_3"/>
    <property type="match status" value="2"/>
</dbReference>
<dbReference type="InterPro" id="IPR044730">
    <property type="entry name" value="RNase_H-like_dom_plant"/>
</dbReference>
<dbReference type="Pfam" id="PF13966">
    <property type="entry name" value="zf-RVT"/>
    <property type="match status" value="1"/>
</dbReference>
<dbReference type="GO" id="GO:0003676">
    <property type="term" value="F:nucleic acid binding"/>
    <property type="evidence" value="ECO:0007669"/>
    <property type="project" value="InterPro"/>
</dbReference>
<dbReference type="InterPro" id="IPR036397">
    <property type="entry name" value="RNaseH_sf"/>
</dbReference>
<keyword evidence="4" id="KW-1185">Reference proteome</keyword>
<feature type="domain" description="RNase H type-1" evidence="1">
    <location>
        <begin position="420"/>
        <end position="502"/>
    </location>
</feature>
<proteinExistence type="predicted"/>
<dbReference type="GO" id="GO:0004523">
    <property type="term" value="F:RNA-DNA hybrid ribonuclease activity"/>
    <property type="evidence" value="ECO:0007669"/>
    <property type="project" value="InterPro"/>
</dbReference>
<dbReference type="Gene3D" id="3.30.420.10">
    <property type="entry name" value="Ribonuclease H-like superfamily/Ribonuclease H"/>
    <property type="match status" value="2"/>
</dbReference>
<feature type="domain" description="Reverse transcriptase zinc-binding" evidence="2">
    <location>
        <begin position="240"/>
        <end position="296"/>
    </location>
</feature>
<dbReference type="InterPro" id="IPR012337">
    <property type="entry name" value="RNaseH-like_sf"/>
</dbReference>
<evidence type="ECO:0000259" key="1">
    <source>
        <dbReference type="Pfam" id="PF13456"/>
    </source>
</evidence>
<dbReference type="InterPro" id="IPR002156">
    <property type="entry name" value="RNaseH_domain"/>
</dbReference>
<dbReference type="InterPro" id="IPR053151">
    <property type="entry name" value="RNase_H-like"/>
</dbReference>
<dbReference type="OrthoDB" id="1841727at2759"/>
<evidence type="ECO:0000313" key="4">
    <source>
        <dbReference type="Proteomes" id="UP000242715"/>
    </source>
</evidence>
<evidence type="ECO:0000259" key="2">
    <source>
        <dbReference type="Pfam" id="PF13966"/>
    </source>
</evidence>
<dbReference type="EMBL" id="DF973119">
    <property type="protein sequence ID" value="GAU12290.1"/>
    <property type="molecule type" value="Genomic_DNA"/>
</dbReference>
<dbReference type="SUPFAM" id="SSF53098">
    <property type="entry name" value="Ribonuclease H-like"/>
    <property type="match status" value="2"/>
</dbReference>
<evidence type="ECO:0000313" key="3">
    <source>
        <dbReference type="EMBL" id="GAU12290.1"/>
    </source>
</evidence>
<sequence>MLPSNQEIKAAVFALNKDSAPGPDGFGAFFFHHYWEIVKTDVSNAVLQFFNTSWILPDVLSRSISKLVSDGVLDLIKGKLAGLNALKELFSTYAFQSGQVINTSKSTIFSSSITQGRVLRENKSINHHIYSSLWSSCKDEFATLMENSTWLLGNGENINFWKDNWCGTPLAEHFNIPHHVSLALKSKVSDYIHNGQWNIPIQLTQAFNNISNLIHQVTIPVEPSYDKILWIHSDSGDLQLKEAYLFKQQQVQDLHWAKTIWSIDIQPSKSLFSWRLMHNKVPTDENLMLRGCAIPSMNHEAEFLFCFAEPLVNFSPYHAELCGAMRAIEIAHQLDWKNLWLETDSTIVVSAFKNRSAPVAWNLRNKWHNTLVLLSSMNCIVTHIYREGNQVVDLLANHGLGLAYLSHWHVAPLFIKDSLRKNHLELYAIYQGLTLAKDLAIDELICYSDSLLCINLIKGPIVNYHVYVVLIQDIKEFISQSNVTLCHTFREGNQCADFLAKLGASSDADLIIHASPPDGIFDLLKSDSSGTFFLRD</sequence>
<protein>
    <submittedName>
        <fullName evidence="3">Uncharacterized protein</fullName>
    </submittedName>
</protein>
<gene>
    <name evidence="3" type="ORF">TSUD_141980</name>
</gene>
<dbReference type="CDD" id="cd06222">
    <property type="entry name" value="RNase_H_like"/>
    <property type="match status" value="2"/>
</dbReference>
<reference evidence="4" key="1">
    <citation type="journal article" date="2017" name="Front. Plant Sci.">
        <title>Climate Clever Clovers: New Paradigm to Reduce the Environmental Footprint of Ruminants by Breeding Low Methanogenic Forages Utilizing Haplotype Variation.</title>
        <authorList>
            <person name="Kaur P."/>
            <person name="Appels R."/>
            <person name="Bayer P.E."/>
            <person name="Keeble-Gagnere G."/>
            <person name="Wang J."/>
            <person name="Hirakawa H."/>
            <person name="Shirasawa K."/>
            <person name="Vercoe P."/>
            <person name="Stefanova K."/>
            <person name="Durmic Z."/>
            <person name="Nichols P."/>
            <person name="Revell C."/>
            <person name="Isobe S.N."/>
            <person name="Edwards D."/>
            <person name="Erskine W."/>
        </authorList>
    </citation>
    <scope>NUCLEOTIDE SEQUENCE [LARGE SCALE GENOMIC DNA]</scope>
    <source>
        <strain evidence="4">cv. Daliak</strain>
    </source>
</reference>